<feature type="region of interest" description="Disordered" evidence="1">
    <location>
        <begin position="336"/>
        <end position="397"/>
    </location>
</feature>
<dbReference type="Proteomes" id="UP001219525">
    <property type="component" value="Unassembled WGS sequence"/>
</dbReference>
<dbReference type="AlphaFoldDB" id="A0AAD6UU36"/>
<keyword evidence="3" id="KW-1185">Reference proteome</keyword>
<evidence type="ECO:0000313" key="2">
    <source>
        <dbReference type="EMBL" id="KAJ7194767.1"/>
    </source>
</evidence>
<evidence type="ECO:0000256" key="1">
    <source>
        <dbReference type="SAM" id="MobiDB-lite"/>
    </source>
</evidence>
<proteinExistence type="predicted"/>
<gene>
    <name evidence="2" type="ORF">GGX14DRAFT_546026</name>
</gene>
<reference evidence="2" key="1">
    <citation type="submission" date="2023-03" db="EMBL/GenBank/DDBJ databases">
        <title>Massive genome expansion in bonnet fungi (Mycena s.s.) driven by repeated elements and novel gene families across ecological guilds.</title>
        <authorList>
            <consortium name="Lawrence Berkeley National Laboratory"/>
            <person name="Harder C.B."/>
            <person name="Miyauchi S."/>
            <person name="Viragh M."/>
            <person name="Kuo A."/>
            <person name="Thoen E."/>
            <person name="Andreopoulos B."/>
            <person name="Lu D."/>
            <person name="Skrede I."/>
            <person name="Drula E."/>
            <person name="Henrissat B."/>
            <person name="Morin E."/>
            <person name="Kohler A."/>
            <person name="Barry K."/>
            <person name="LaButti K."/>
            <person name="Morin E."/>
            <person name="Salamov A."/>
            <person name="Lipzen A."/>
            <person name="Mereny Z."/>
            <person name="Hegedus B."/>
            <person name="Baldrian P."/>
            <person name="Stursova M."/>
            <person name="Weitz H."/>
            <person name="Taylor A."/>
            <person name="Grigoriev I.V."/>
            <person name="Nagy L.G."/>
            <person name="Martin F."/>
            <person name="Kauserud H."/>
        </authorList>
    </citation>
    <scope>NUCLEOTIDE SEQUENCE</scope>
    <source>
        <strain evidence="2">9144</strain>
    </source>
</reference>
<protein>
    <submittedName>
        <fullName evidence="2">Uncharacterized protein</fullName>
    </submittedName>
</protein>
<comment type="caution">
    <text evidence="2">The sequence shown here is derived from an EMBL/GenBank/DDBJ whole genome shotgun (WGS) entry which is preliminary data.</text>
</comment>
<name>A0AAD6UU36_9AGAR</name>
<evidence type="ECO:0000313" key="3">
    <source>
        <dbReference type="Proteomes" id="UP001219525"/>
    </source>
</evidence>
<dbReference type="EMBL" id="JARJCW010000096">
    <property type="protein sequence ID" value="KAJ7194767.1"/>
    <property type="molecule type" value="Genomic_DNA"/>
</dbReference>
<organism evidence="2 3">
    <name type="scientific">Mycena pura</name>
    <dbReference type="NCBI Taxonomy" id="153505"/>
    <lineage>
        <taxon>Eukaryota</taxon>
        <taxon>Fungi</taxon>
        <taxon>Dikarya</taxon>
        <taxon>Basidiomycota</taxon>
        <taxon>Agaricomycotina</taxon>
        <taxon>Agaricomycetes</taxon>
        <taxon>Agaricomycetidae</taxon>
        <taxon>Agaricales</taxon>
        <taxon>Marasmiineae</taxon>
        <taxon>Mycenaceae</taxon>
        <taxon>Mycena</taxon>
    </lineage>
</organism>
<accession>A0AAD6UU36</accession>
<sequence>MPLIPSLRAFLRTLFPVKETLPPGMDVNYGIPGVILASETNERIATWAAGIFSPLAIDIKRLSDLQQCEIVELYHYRMEGSIAHELVVVHIRSRGDVRFGRLERFKELGVVNGTSSYVPQPSPRNKNLNAGIFIRDTAQRKKREVTGKDTGNHDHVWISDKLDALKLDNYQLVQSAPIPPGTMNILHCAALAVTLADEAKDYSLFHHMCMWWAASFFKATCLFAGILPSSVHRGPAIDRAGKILGVPFVDTDGVLVFAPDNLASLEDMLRRIDDEQLKIALREDFPKLNKLRATRIDQIHLRFKAKELAVRTALETAVAALLDREHREYRLATELETMTKEREASEREREAAEWDRKAAERDREAAERGREVAEREREAAQREREAAQRDREAAEKKCQELQARLDELERAARIE</sequence>